<evidence type="ECO:0000256" key="5">
    <source>
        <dbReference type="SAM" id="Phobius"/>
    </source>
</evidence>
<feature type="transmembrane region" description="Helical" evidence="5">
    <location>
        <begin position="79"/>
        <end position="97"/>
    </location>
</feature>
<proteinExistence type="predicted"/>
<sequence length="299" mass="34499">MDIVLNVCDQYFLTPYVYGPDWPEDDPIRQLLSLLVIANIGGYLLYFIVATLSFYAIYDHRLLKHPQMLPNQIRREIMVTVKSVPIMSLPTVLIFFVEVRGYSKLYDDVGDSPLGWAGVALSCFTFIAFTDACIYWIHRFLHHRAVYKHLHKTHHTWKVPTPFASHAFHPMDGFLQSCPYHIYPFLFPLHKITYLGLFVFVNIWTVSIHDADYRVPQALQPFVNGCAHHTDHHLFYNYNYGQFFTLWDRIGGSFRNPSAYEGKGPLDEVLSLEKAMNGDVMKASNGAMANGKRKMKKAD</sequence>
<dbReference type="InterPro" id="IPR006694">
    <property type="entry name" value="Fatty_acid_hydroxylase"/>
</dbReference>
<keyword evidence="2 5" id="KW-0812">Transmembrane</keyword>
<keyword evidence="4 5" id="KW-0472">Membrane</keyword>
<protein>
    <recommendedName>
        <fullName evidence="6">Fatty acid hydroxylase domain-containing protein</fullName>
    </recommendedName>
</protein>
<dbReference type="EMBL" id="JBAMIC010000007">
    <property type="protein sequence ID" value="KAK7106655.1"/>
    <property type="molecule type" value="Genomic_DNA"/>
</dbReference>
<organism evidence="7 8">
    <name type="scientific">Littorina saxatilis</name>
    <dbReference type="NCBI Taxonomy" id="31220"/>
    <lineage>
        <taxon>Eukaryota</taxon>
        <taxon>Metazoa</taxon>
        <taxon>Spiralia</taxon>
        <taxon>Lophotrochozoa</taxon>
        <taxon>Mollusca</taxon>
        <taxon>Gastropoda</taxon>
        <taxon>Caenogastropoda</taxon>
        <taxon>Littorinimorpha</taxon>
        <taxon>Littorinoidea</taxon>
        <taxon>Littorinidae</taxon>
        <taxon>Littorina</taxon>
    </lineage>
</organism>
<reference evidence="7 8" key="1">
    <citation type="submission" date="2024-02" db="EMBL/GenBank/DDBJ databases">
        <title>Chromosome-scale genome assembly of the rough periwinkle Littorina saxatilis.</title>
        <authorList>
            <person name="De Jode A."/>
            <person name="Faria R."/>
            <person name="Formenti G."/>
            <person name="Sims Y."/>
            <person name="Smith T.P."/>
            <person name="Tracey A."/>
            <person name="Wood J.M.D."/>
            <person name="Zagrodzka Z.B."/>
            <person name="Johannesson K."/>
            <person name="Butlin R.K."/>
            <person name="Leder E.H."/>
        </authorList>
    </citation>
    <scope>NUCLEOTIDE SEQUENCE [LARGE SCALE GENOMIC DNA]</scope>
    <source>
        <strain evidence="7">Snail1</strain>
        <tissue evidence="7">Muscle</tissue>
    </source>
</reference>
<dbReference type="PANTHER" id="PTHR11863">
    <property type="entry name" value="STEROL DESATURASE"/>
    <property type="match status" value="1"/>
</dbReference>
<evidence type="ECO:0000313" key="8">
    <source>
        <dbReference type="Proteomes" id="UP001374579"/>
    </source>
</evidence>
<feature type="transmembrane region" description="Helical" evidence="5">
    <location>
        <begin position="31"/>
        <end position="58"/>
    </location>
</feature>
<dbReference type="InterPro" id="IPR050307">
    <property type="entry name" value="Sterol_Desaturase_Related"/>
</dbReference>
<accession>A0AAN9GH77</accession>
<evidence type="ECO:0000256" key="4">
    <source>
        <dbReference type="ARBA" id="ARBA00023136"/>
    </source>
</evidence>
<name>A0AAN9GH77_9CAEN</name>
<evidence type="ECO:0000313" key="7">
    <source>
        <dbReference type="EMBL" id="KAK7106655.1"/>
    </source>
</evidence>
<dbReference type="GO" id="GO:0008610">
    <property type="term" value="P:lipid biosynthetic process"/>
    <property type="evidence" value="ECO:0007669"/>
    <property type="project" value="InterPro"/>
</dbReference>
<evidence type="ECO:0000256" key="1">
    <source>
        <dbReference type="ARBA" id="ARBA00004370"/>
    </source>
</evidence>
<keyword evidence="8" id="KW-1185">Reference proteome</keyword>
<evidence type="ECO:0000259" key="6">
    <source>
        <dbReference type="Pfam" id="PF04116"/>
    </source>
</evidence>
<gene>
    <name evidence="7" type="ORF">V1264_017885</name>
</gene>
<dbReference type="GO" id="GO:0016491">
    <property type="term" value="F:oxidoreductase activity"/>
    <property type="evidence" value="ECO:0007669"/>
    <property type="project" value="InterPro"/>
</dbReference>
<evidence type="ECO:0000256" key="2">
    <source>
        <dbReference type="ARBA" id="ARBA00022692"/>
    </source>
</evidence>
<feature type="transmembrane region" description="Helical" evidence="5">
    <location>
        <begin position="117"/>
        <end position="137"/>
    </location>
</feature>
<keyword evidence="3 5" id="KW-1133">Transmembrane helix</keyword>
<feature type="domain" description="Fatty acid hydroxylase" evidence="6">
    <location>
        <begin position="125"/>
        <end position="252"/>
    </location>
</feature>
<dbReference type="Proteomes" id="UP001374579">
    <property type="component" value="Unassembled WGS sequence"/>
</dbReference>
<evidence type="ECO:0000256" key="3">
    <source>
        <dbReference type="ARBA" id="ARBA00022989"/>
    </source>
</evidence>
<comment type="caution">
    <text evidence="7">The sequence shown here is derived from an EMBL/GenBank/DDBJ whole genome shotgun (WGS) entry which is preliminary data.</text>
</comment>
<dbReference type="AlphaFoldDB" id="A0AAN9GH77"/>
<dbReference type="GO" id="GO:0005506">
    <property type="term" value="F:iron ion binding"/>
    <property type="evidence" value="ECO:0007669"/>
    <property type="project" value="InterPro"/>
</dbReference>
<comment type="subcellular location">
    <subcellularLocation>
        <location evidence="1">Membrane</location>
    </subcellularLocation>
</comment>
<dbReference type="Pfam" id="PF04116">
    <property type="entry name" value="FA_hydroxylase"/>
    <property type="match status" value="1"/>
</dbReference>
<dbReference type="GO" id="GO:0016020">
    <property type="term" value="C:membrane"/>
    <property type="evidence" value="ECO:0007669"/>
    <property type="project" value="UniProtKB-SubCell"/>
</dbReference>